<dbReference type="InterPro" id="IPR016454">
    <property type="entry name" value="Cysteine_dSase"/>
</dbReference>
<dbReference type="InterPro" id="IPR015421">
    <property type="entry name" value="PyrdxlP-dep_Trfase_major"/>
</dbReference>
<comment type="caution">
    <text evidence="12">The sequence shown here is derived from an EMBL/GenBank/DDBJ whole genome shotgun (WGS) entry which is preliminary data.</text>
</comment>
<comment type="cofactor">
    <cofactor evidence="1 10">
        <name>pyridoxal 5'-phosphate</name>
        <dbReference type="ChEBI" id="CHEBI:597326"/>
    </cofactor>
</comment>
<evidence type="ECO:0000256" key="2">
    <source>
        <dbReference type="ARBA" id="ARBA00006490"/>
    </source>
</evidence>
<dbReference type="InterPro" id="IPR020578">
    <property type="entry name" value="Aminotrans_V_PyrdxlP_BS"/>
</dbReference>
<evidence type="ECO:0000313" key="13">
    <source>
        <dbReference type="Proteomes" id="UP000275076"/>
    </source>
</evidence>
<dbReference type="Gene3D" id="3.90.1150.10">
    <property type="entry name" value="Aspartate Aminotransferase, domain 1"/>
    <property type="match status" value="1"/>
</dbReference>
<name>A0A428MXC4_9BACI</name>
<dbReference type="Gene3D" id="1.10.260.50">
    <property type="match status" value="1"/>
</dbReference>
<keyword evidence="7" id="KW-0408">Iron</keyword>
<dbReference type="PANTHER" id="PTHR11601">
    <property type="entry name" value="CYSTEINE DESULFURYLASE FAMILY MEMBER"/>
    <property type="match status" value="1"/>
</dbReference>
<protein>
    <recommendedName>
        <fullName evidence="3">cysteine desulfurase</fullName>
        <ecNumber evidence="3">2.8.1.7</ecNumber>
    </recommendedName>
</protein>
<dbReference type="PIRSF" id="PIRSF005572">
    <property type="entry name" value="NifS"/>
    <property type="match status" value="1"/>
</dbReference>
<feature type="domain" description="Aminotransferase class V" evidence="11">
    <location>
        <begin position="4"/>
        <end position="361"/>
    </location>
</feature>
<dbReference type="InterPro" id="IPR015424">
    <property type="entry name" value="PyrdxlP-dep_Trfase"/>
</dbReference>
<dbReference type="GO" id="GO:0051536">
    <property type="term" value="F:iron-sulfur cluster binding"/>
    <property type="evidence" value="ECO:0007669"/>
    <property type="project" value="UniProtKB-KW"/>
</dbReference>
<keyword evidence="5" id="KW-0479">Metal-binding</keyword>
<comment type="similarity">
    <text evidence="2">Belongs to the class-V pyridoxal-phosphate-dependent aminotransferase family. NifS/IscS subfamily.</text>
</comment>
<organism evidence="12 13">
    <name type="scientific">Salibacterium salarium</name>
    <dbReference type="NCBI Taxonomy" id="284579"/>
    <lineage>
        <taxon>Bacteria</taxon>
        <taxon>Bacillati</taxon>
        <taxon>Bacillota</taxon>
        <taxon>Bacilli</taxon>
        <taxon>Bacillales</taxon>
        <taxon>Bacillaceae</taxon>
    </lineage>
</organism>
<evidence type="ECO:0000256" key="1">
    <source>
        <dbReference type="ARBA" id="ARBA00001933"/>
    </source>
</evidence>
<evidence type="ECO:0000256" key="8">
    <source>
        <dbReference type="ARBA" id="ARBA00023014"/>
    </source>
</evidence>
<keyword evidence="13" id="KW-1185">Reference proteome</keyword>
<dbReference type="GO" id="GO:0046872">
    <property type="term" value="F:metal ion binding"/>
    <property type="evidence" value="ECO:0007669"/>
    <property type="project" value="UniProtKB-KW"/>
</dbReference>
<dbReference type="EMBL" id="RBVX01000032">
    <property type="protein sequence ID" value="RSL30782.1"/>
    <property type="molecule type" value="Genomic_DNA"/>
</dbReference>
<dbReference type="SUPFAM" id="SSF53383">
    <property type="entry name" value="PLP-dependent transferases"/>
    <property type="match status" value="1"/>
</dbReference>
<evidence type="ECO:0000256" key="6">
    <source>
        <dbReference type="ARBA" id="ARBA00022898"/>
    </source>
</evidence>
<dbReference type="GO" id="GO:0031071">
    <property type="term" value="F:cysteine desulfurase activity"/>
    <property type="evidence" value="ECO:0007669"/>
    <property type="project" value="UniProtKB-EC"/>
</dbReference>
<keyword evidence="6" id="KW-0663">Pyridoxal phosphate</keyword>
<dbReference type="Proteomes" id="UP000275076">
    <property type="component" value="Unassembled WGS sequence"/>
</dbReference>
<evidence type="ECO:0000256" key="7">
    <source>
        <dbReference type="ARBA" id="ARBA00023004"/>
    </source>
</evidence>
<dbReference type="RefSeq" id="WP_125560010.1">
    <property type="nucleotide sequence ID" value="NZ_RBVX01000032.1"/>
</dbReference>
<dbReference type="Pfam" id="PF00266">
    <property type="entry name" value="Aminotran_5"/>
    <property type="match status" value="1"/>
</dbReference>
<keyword evidence="8" id="KW-0411">Iron-sulfur</keyword>
<evidence type="ECO:0000313" key="12">
    <source>
        <dbReference type="EMBL" id="RSL30782.1"/>
    </source>
</evidence>
<dbReference type="FunFam" id="3.40.640.10:FF:000084">
    <property type="entry name" value="IscS-like cysteine desulfurase"/>
    <property type="match status" value="1"/>
</dbReference>
<comment type="catalytic activity">
    <reaction evidence="9">
        <text>(sulfur carrier)-H + L-cysteine = (sulfur carrier)-SH + L-alanine</text>
        <dbReference type="Rhea" id="RHEA:43892"/>
        <dbReference type="Rhea" id="RHEA-COMP:14737"/>
        <dbReference type="Rhea" id="RHEA-COMP:14739"/>
        <dbReference type="ChEBI" id="CHEBI:29917"/>
        <dbReference type="ChEBI" id="CHEBI:35235"/>
        <dbReference type="ChEBI" id="CHEBI:57972"/>
        <dbReference type="ChEBI" id="CHEBI:64428"/>
        <dbReference type="EC" id="2.8.1.7"/>
    </reaction>
</comment>
<dbReference type="OrthoDB" id="9808002at2"/>
<dbReference type="EC" id="2.8.1.7" evidence="3"/>
<evidence type="ECO:0000256" key="10">
    <source>
        <dbReference type="RuleBase" id="RU004504"/>
    </source>
</evidence>
<dbReference type="AlphaFoldDB" id="A0A428MXC4"/>
<dbReference type="PROSITE" id="PS00595">
    <property type="entry name" value="AA_TRANSFER_CLASS_5"/>
    <property type="match status" value="1"/>
</dbReference>
<dbReference type="PANTHER" id="PTHR11601:SF34">
    <property type="entry name" value="CYSTEINE DESULFURASE"/>
    <property type="match status" value="1"/>
</dbReference>
<dbReference type="InterPro" id="IPR000192">
    <property type="entry name" value="Aminotrans_V_dom"/>
</dbReference>
<accession>A0A428MXC4</accession>
<evidence type="ECO:0000256" key="4">
    <source>
        <dbReference type="ARBA" id="ARBA00022679"/>
    </source>
</evidence>
<evidence type="ECO:0000256" key="5">
    <source>
        <dbReference type="ARBA" id="ARBA00022723"/>
    </source>
</evidence>
<reference evidence="12 13" key="1">
    <citation type="submission" date="2018-10" db="EMBL/GenBank/DDBJ databases">
        <title>Draft genome sequence of Bacillus salarius IM0101, isolated from a hypersaline soil in Inner Mongolia, China.</title>
        <authorList>
            <person name="Yamprayoonswat W."/>
            <person name="Boonvisut S."/>
            <person name="Jumpathong W."/>
            <person name="Sittihan S."/>
            <person name="Ruangsuj P."/>
            <person name="Wanthongcharoen S."/>
            <person name="Thongpramul N."/>
            <person name="Pimmason S."/>
            <person name="Yu B."/>
            <person name="Yasawong M."/>
        </authorList>
    </citation>
    <scope>NUCLEOTIDE SEQUENCE [LARGE SCALE GENOMIC DNA]</scope>
    <source>
        <strain evidence="12 13">IM0101</strain>
    </source>
</reference>
<keyword evidence="4" id="KW-0808">Transferase</keyword>
<dbReference type="Gene3D" id="3.40.640.10">
    <property type="entry name" value="Type I PLP-dependent aspartate aminotransferase-like (Major domain)"/>
    <property type="match status" value="1"/>
</dbReference>
<dbReference type="InterPro" id="IPR015422">
    <property type="entry name" value="PyrdxlP-dep_Trfase_small"/>
</dbReference>
<proteinExistence type="inferred from homology"/>
<sequence>MEHIYMDYNASTPIAPEVKDTIIDMLDNKYGNPSASHWAGTPAKDAVEHARTQVASLIGASPEEIIFTSGGTEANNHVLKGVTEACEKKAHVITTTIEHPAIHEPCRYLEKHGAEVTYVGTDTYGQVDPAEIEAAIKENTALISVMHANNETGTINHIDQIAKIAQRHKIALHSDAAQSLGKIPVHVQQLGVDYLSIAGHKLYAPKGVGALYIRKGKQLPSFMHGAGHEQGRRAGTENVVLTAALGTACELAEKELYPSAVQQLRDDFWQQLQDAFGDQVVLNGHPTERLPNTLHVSFKGTTGQDILDHMPEIAASTGAACHSGSVNLSAVLKAMGTDPEIGKGAIRFSLGRYSTHSDIHTVVEKLKAAFSR</sequence>
<evidence type="ECO:0000256" key="9">
    <source>
        <dbReference type="ARBA" id="ARBA00050776"/>
    </source>
</evidence>
<evidence type="ECO:0000259" key="11">
    <source>
        <dbReference type="Pfam" id="PF00266"/>
    </source>
</evidence>
<evidence type="ECO:0000256" key="3">
    <source>
        <dbReference type="ARBA" id="ARBA00012239"/>
    </source>
</evidence>
<gene>
    <name evidence="12" type="ORF">D7Z54_24420</name>
</gene>